<evidence type="ECO:0000313" key="1">
    <source>
        <dbReference type="EMBL" id="KAG5595458.1"/>
    </source>
</evidence>
<organism evidence="1 2">
    <name type="scientific">Solanum commersonii</name>
    <name type="common">Commerson's wild potato</name>
    <name type="synonym">Commerson's nightshade</name>
    <dbReference type="NCBI Taxonomy" id="4109"/>
    <lineage>
        <taxon>Eukaryota</taxon>
        <taxon>Viridiplantae</taxon>
        <taxon>Streptophyta</taxon>
        <taxon>Embryophyta</taxon>
        <taxon>Tracheophyta</taxon>
        <taxon>Spermatophyta</taxon>
        <taxon>Magnoliopsida</taxon>
        <taxon>eudicotyledons</taxon>
        <taxon>Gunneridae</taxon>
        <taxon>Pentapetalae</taxon>
        <taxon>asterids</taxon>
        <taxon>lamiids</taxon>
        <taxon>Solanales</taxon>
        <taxon>Solanaceae</taxon>
        <taxon>Solanoideae</taxon>
        <taxon>Solaneae</taxon>
        <taxon>Solanum</taxon>
    </lineage>
</organism>
<reference evidence="1 2" key="1">
    <citation type="submission" date="2020-09" db="EMBL/GenBank/DDBJ databases">
        <title>De no assembly of potato wild relative species, Solanum commersonii.</title>
        <authorList>
            <person name="Cho K."/>
        </authorList>
    </citation>
    <scope>NUCLEOTIDE SEQUENCE [LARGE SCALE GENOMIC DNA]</scope>
    <source>
        <strain evidence="1">LZ3.2</strain>
        <tissue evidence="1">Leaf</tissue>
    </source>
</reference>
<keyword evidence="2" id="KW-1185">Reference proteome</keyword>
<accession>A0A9J5Y602</accession>
<dbReference type="OrthoDB" id="1303894at2759"/>
<dbReference type="AlphaFoldDB" id="A0A9J5Y602"/>
<evidence type="ECO:0000313" key="2">
    <source>
        <dbReference type="Proteomes" id="UP000824120"/>
    </source>
</evidence>
<comment type="caution">
    <text evidence="1">The sequence shown here is derived from an EMBL/GenBank/DDBJ whole genome shotgun (WGS) entry which is preliminary data.</text>
</comment>
<protein>
    <recommendedName>
        <fullName evidence="3">Reverse transcriptase</fullName>
    </recommendedName>
</protein>
<evidence type="ECO:0008006" key="3">
    <source>
        <dbReference type="Google" id="ProtNLM"/>
    </source>
</evidence>
<gene>
    <name evidence="1" type="ORF">H5410_036690</name>
</gene>
<name>A0A9J5Y602_SOLCO</name>
<dbReference type="PANTHER" id="PTHR33116">
    <property type="entry name" value="REVERSE TRANSCRIPTASE ZINC-BINDING DOMAIN-CONTAINING PROTEIN-RELATED-RELATED"/>
    <property type="match status" value="1"/>
</dbReference>
<sequence length="186" mass="22084">MRDLKGYETISGKLINKEKSCFYMFHKVEARLVEKVEQITGLSKGNFPFKYLGCPIFHNRKRKEYYNDLIKKVKDRLQNWRGKLLSSGDKVVLIEKLNFFMDSSGWKREKLHQYLPELVVEHAHKKLQYEYISELSDHPWWMKTSYGKFSVSSAWEEIRQKGHKKEEYVSIWCSGVPKKFVSFCGG</sequence>
<proteinExistence type="predicted"/>
<dbReference type="Proteomes" id="UP000824120">
    <property type="component" value="Chromosome 7"/>
</dbReference>
<dbReference type="PANTHER" id="PTHR33116:SF67">
    <property type="entry name" value="REVERSE TRANSCRIPTASE"/>
    <property type="match status" value="1"/>
</dbReference>
<dbReference type="EMBL" id="JACXVP010000007">
    <property type="protein sequence ID" value="KAG5595458.1"/>
    <property type="molecule type" value="Genomic_DNA"/>
</dbReference>